<keyword evidence="6 7" id="KW-0472">Membrane</keyword>
<dbReference type="InterPro" id="IPR000515">
    <property type="entry name" value="MetI-like"/>
</dbReference>
<dbReference type="InterPro" id="IPR035906">
    <property type="entry name" value="MetI-like_sf"/>
</dbReference>
<keyword evidence="3" id="KW-1003">Cell membrane</keyword>
<dbReference type="PANTHER" id="PTHR43744">
    <property type="entry name" value="ABC TRANSPORTER PERMEASE PROTEIN MG189-RELATED-RELATED"/>
    <property type="match status" value="1"/>
</dbReference>
<evidence type="ECO:0000256" key="6">
    <source>
        <dbReference type="ARBA" id="ARBA00023136"/>
    </source>
</evidence>
<evidence type="ECO:0000256" key="1">
    <source>
        <dbReference type="ARBA" id="ARBA00004651"/>
    </source>
</evidence>
<keyword evidence="5 7" id="KW-1133">Transmembrane helix</keyword>
<dbReference type="Pfam" id="PF00528">
    <property type="entry name" value="BPD_transp_1"/>
    <property type="match status" value="1"/>
</dbReference>
<dbReference type="SUPFAM" id="SSF161098">
    <property type="entry name" value="MetI-like"/>
    <property type="match status" value="1"/>
</dbReference>
<dbReference type="GO" id="GO:0005886">
    <property type="term" value="C:plasma membrane"/>
    <property type="evidence" value="ECO:0007669"/>
    <property type="project" value="UniProtKB-SubCell"/>
</dbReference>
<keyword evidence="2 7" id="KW-0813">Transport</keyword>
<evidence type="ECO:0000259" key="9">
    <source>
        <dbReference type="PROSITE" id="PS50928"/>
    </source>
</evidence>
<comment type="caution">
    <text evidence="10">The sequence shown here is derived from an EMBL/GenBank/DDBJ whole genome shotgun (WGS) entry which is preliminary data.</text>
</comment>
<evidence type="ECO:0000256" key="5">
    <source>
        <dbReference type="ARBA" id="ARBA00022989"/>
    </source>
</evidence>
<feature type="transmembrane region" description="Helical" evidence="7">
    <location>
        <begin position="103"/>
        <end position="126"/>
    </location>
</feature>
<keyword evidence="4 7" id="KW-0812">Transmembrane</keyword>
<keyword evidence="11" id="KW-1185">Reference proteome</keyword>
<dbReference type="EMBL" id="SDWS01000002">
    <property type="protein sequence ID" value="RYB92684.1"/>
    <property type="molecule type" value="Genomic_DNA"/>
</dbReference>
<name>A0A4Q2RXJ3_9ACTN</name>
<evidence type="ECO:0000256" key="7">
    <source>
        <dbReference type="RuleBase" id="RU363032"/>
    </source>
</evidence>
<feature type="compositionally biased region" description="Low complexity" evidence="8">
    <location>
        <begin position="1"/>
        <end position="20"/>
    </location>
</feature>
<evidence type="ECO:0000313" key="11">
    <source>
        <dbReference type="Proteomes" id="UP000291838"/>
    </source>
</evidence>
<dbReference type="OrthoDB" id="61122at2"/>
<accession>A0A4Q2RXJ3</accession>
<dbReference type="Proteomes" id="UP000291838">
    <property type="component" value="Unassembled WGS sequence"/>
</dbReference>
<proteinExistence type="inferred from homology"/>
<comment type="similarity">
    <text evidence="7">Belongs to the binding-protein-dependent transport system permease family.</text>
</comment>
<feature type="domain" description="ABC transmembrane type-1" evidence="9">
    <location>
        <begin position="103"/>
        <end position="294"/>
    </location>
</feature>
<dbReference type="CDD" id="cd06261">
    <property type="entry name" value="TM_PBP2"/>
    <property type="match status" value="1"/>
</dbReference>
<feature type="transmembrane region" description="Helical" evidence="7">
    <location>
        <begin position="275"/>
        <end position="294"/>
    </location>
</feature>
<feature type="transmembrane region" description="Helical" evidence="7">
    <location>
        <begin position="138"/>
        <end position="162"/>
    </location>
</feature>
<feature type="transmembrane region" description="Helical" evidence="7">
    <location>
        <begin position="36"/>
        <end position="58"/>
    </location>
</feature>
<evidence type="ECO:0000256" key="2">
    <source>
        <dbReference type="ARBA" id="ARBA00022448"/>
    </source>
</evidence>
<evidence type="ECO:0000256" key="4">
    <source>
        <dbReference type="ARBA" id="ARBA00022692"/>
    </source>
</evidence>
<gene>
    <name evidence="10" type="ORF">EUA06_07035</name>
</gene>
<organism evidence="10 11">
    <name type="scientific">Nocardioides glacieisoli</name>
    <dbReference type="NCBI Taxonomy" id="1168730"/>
    <lineage>
        <taxon>Bacteria</taxon>
        <taxon>Bacillati</taxon>
        <taxon>Actinomycetota</taxon>
        <taxon>Actinomycetes</taxon>
        <taxon>Propionibacteriales</taxon>
        <taxon>Nocardioidaceae</taxon>
        <taxon>Nocardioides</taxon>
    </lineage>
</organism>
<reference evidence="10 11" key="1">
    <citation type="submission" date="2019-01" db="EMBL/GenBank/DDBJ databases">
        <title>Novel species of Nocardioides.</title>
        <authorList>
            <person name="Liu Q."/>
            <person name="Xin Y.-H."/>
        </authorList>
    </citation>
    <scope>NUCLEOTIDE SEQUENCE [LARGE SCALE GENOMIC DNA]</scope>
    <source>
        <strain evidence="10 11">HLT3-15</strain>
    </source>
</reference>
<evidence type="ECO:0000256" key="3">
    <source>
        <dbReference type="ARBA" id="ARBA00022475"/>
    </source>
</evidence>
<evidence type="ECO:0000313" key="10">
    <source>
        <dbReference type="EMBL" id="RYB92684.1"/>
    </source>
</evidence>
<dbReference type="AlphaFoldDB" id="A0A4Q2RXJ3"/>
<feature type="transmembrane region" description="Helical" evidence="7">
    <location>
        <begin position="215"/>
        <end position="240"/>
    </location>
</feature>
<comment type="subcellular location">
    <subcellularLocation>
        <location evidence="1 7">Cell membrane</location>
        <topology evidence="1 7">Multi-pass membrane protein</topology>
    </subcellularLocation>
</comment>
<protein>
    <submittedName>
        <fullName evidence="10">Carbohydrate ABC transporter permease</fullName>
    </submittedName>
</protein>
<dbReference type="GO" id="GO:0055085">
    <property type="term" value="P:transmembrane transport"/>
    <property type="evidence" value="ECO:0007669"/>
    <property type="project" value="InterPro"/>
</dbReference>
<dbReference type="Gene3D" id="1.10.3720.10">
    <property type="entry name" value="MetI-like"/>
    <property type="match status" value="1"/>
</dbReference>
<dbReference type="PROSITE" id="PS50928">
    <property type="entry name" value="ABC_TM1"/>
    <property type="match status" value="1"/>
</dbReference>
<dbReference type="PANTHER" id="PTHR43744:SF4">
    <property type="entry name" value="OSMOPROTECTIVE COMPOUNDS UPTAKE PERMEASE PROTEIN GGTD"/>
    <property type="match status" value="1"/>
</dbReference>
<dbReference type="RefSeq" id="WP_129474289.1">
    <property type="nucleotide sequence ID" value="NZ_SDWS01000002.1"/>
</dbReference>
<sequence>MTTSATPPVAEAAPETTAAPKRPDSKEGGAGGNAGWFTYLALGLVVLMWVLPTLGILLTSFRSRDDAASGGWWELFLKPSGFGDMTFENYQRAIQDTNLGEGFINSLAIALPATFIPILVAAFAAYAFTFMKFPGRDVLFVIIVGMLVVPNFVSFVPMLRIYRDLGMGGTFPAVWLFHVGFGMSLAIFMIRNYMATLPVTIIESAKIDGASHFQTFFRLVLPMSVPVLASFAIFQFLWVWNDLLVALVFLGPGENAPMTVSISQLLGQQGQNQELVTASGMFSMIVPIIVFLSLQRFFVRGLTAGAVKG</sequence>
<evidence type="ECO:0000256" key="8">
    <source>
        <dbReference type="SAM" id="MobiDB-lite"/>
    </source>
</evidence>
<feature type="region of interest" description="Disordered" evidence="8">
    <location>
        <begin position="1"/>
        <end position="27"/>
    </location>
</feature>
<feature type="transmembrane region" description="Helical" evidence="7">
    <location>
        <begin position="174"/>
        <end position="194"/>
    </location>
</feature>